<name>A0AAX2I9L2_CAPSP</name>
<keyword evidence="3 4" id="KW-0408">Iron</keyword>
<dbReference type="PANTHER" id="PTHR40394:SF2">
    <property type="entry name" value="QUINOL:CYTOCHROME C OXIDOREDUCTASE MEMBRANE PROTEIN"/>
    <property type="match status" value="1"/>
</dbReference>
<evidence type="ECO:0000259" key="5">
    <source>
        <dbReference type="PROSITE" id="PS51007"/>
    </source>
</evidence>
<keyword evidence="1 4" id="KW-0349">Heme</keyword>
<accession>A0AAX2I9L2</accession>
<gene>
    <name evidence="6" type="ORF">NCTC11653_00689</name>
</gene>
<evidence type="ECO:0000256" key="1">
    <source>
        <dbReference type="ARBA" id="ARBA00022617"/>
    </source>
</evidence>
<dbReference type="PROSITE" id="PS51007">
    <property type="entry name" value="CYTC"/>
    <property type="match status" value="1"/>
</dbReference>
<organism evidence="6 7">
    <name type="scientific">Capnocytophaga sputigena</name>
    <dbReference type="NCBI Taxonomy" id="1019"/>
    <lineage>
        <taxon>Bacteria</taxon>
        <taxon>Pseudomonadati</taxon>
        <taxon>Bacteroidota</taxon>
        <taxon>Flavobacteriia</taxon>
        <taxon>Flavobacteriales</taxon>
        <taxon>Flavobacteriaceae</taxon>
        <taxon>Capnocytophaga</taxon>
    </lineage>
</organism>
<dbReference type="GO" id="GO:0009055">
    <property type="term" value="F:electron transfer activity"/>
    <property type="evidence" value="ECO:0007669"/>
    <property type="project" value="InterPro"/>
</dbReference>
<dbReference type="Proteomes" id="UP000249902">
    <property type="component" value="Unassembled WGS sequence"/>
</dbReference>
<dbReference type="AlphaFoldDB" id="A0AAX2I9L2"/>
<reference evidence="6 7" key="1">
    <citation type="submission" date="2018-06" db="EMBL/GenBank/DDBJ databases">
        <authorList>
            <consortium name="Pathogen Informatics"/>
            <person name="Doyle S."/>
        </authorList>
    </citation>
    <scope>NUCLEOTIDE SEQUENCE [LARGE SCALE GENOMIC DNA]</scope>
    <source>
        <strain evidence="6 7">NCTC11653</strain>
    </source>
</reference>
<dbReference type="InterPro" id="IPR036909">
    <property type="entry name" value="Cyt_c-like_dom_sf"/>
</dbReference>
<keyword evidence="2 4" id="KW-0479">Metal-binding</keyword>
<dbReference type="InterPro" id="IPR009056">
    <property type="entry name" value="Cyt_c-like_dom"/>
</dbReference>
<evidence type="ECO:0000313" key="7">
    <source>
        <dbReference type="Proteomes" id="UP000249902"/>
    </source>
</evidence>
<evidence type="ECO:0000256" key="2">
    <source>
        <dbReference type="ARBA" id="ARBA00022723"/>
    </source>
</evidence>
<protein>
    <submittedName>
        <fullName evidence="6">Bifunctional cbb3-type cytochrome c oxidase subunit II/cytochrome c</fullName>
    </submittedName>
</protein>
<sequence length="196" mass="22794">MGYVDIHIIYIFCRYTLTKFKTLSKSLMYVLLMLLAVGCRNKQQRNIEFMPDMYESPAYKTYEVAPLSPPEHTVKRGELPYSYPNTIEGYEQAKVQLHNPLATDTLQQTQNLTDGKALYGIYCALCHGEKGDGKGILVQREKFFGVPNYKNRDFTEGSIYHVIYYGRNAMPAFATQLSEKERWQVTMYVEQLRDKR</sequence>
<evidence type="ECO:0000256" key="4">
    <source>
        <dbReference type="PROSITE-ProRule" id="PRU00433"/>
    </source>
</evidence>
<evidence type="ECO:0000256" key="3">
    <source>
        <dbReference type="ARBA" id="ARBA00023004"/>
    </source>
</evidence>
<dbReference type="GO" id="GO:0020037">
    <property type="term" value="F:heme binding"/>
    <property type="evidence" value="ECO:0007669"/>
    <property type="project" value="InterPro"/>
</dbReference>
<dbReference type="PANTHER" id="PTHR40394">
    <property type="entry name" value="LIPOPROTEIN-RELATED"/>
    <property type="match status" value="1"/>
</dbReference>
<feature type="domain" description="Cytochrome c" evidence="5">
    <location>
        <begin position="110"/>
        <end position="193"/>
    </location>
</feature>
<evidence type="ECO:0000313" key="6">
    <source>
        <dbReference type="EMBL" id="SQA74796.1"/>
    </source>
</evidence>
<dbReference type="Gene3D" id="1.10.760.10">
    <property type="entry name" value="Cytochrome c-like domain"/>
    <property type="match status" value="1"/>
</dbReference>
<dbReference type="SUPFAM" id="SSF46626">
    <property type="entry name" value="Cytochrome c"/>
    <property type="match status" value="1"/>
</dbReference>
<dbReference type="GO" id="GO:0046872">
    <property type="term" value="F:metal ion binding"/>
    <property type="evidence" value="ECO:0007669"/>
    <property type="project" value="UniProtKB-KW"/>
</dbReference>
<dbReference type="EMBL" id="UAVP01000003">
    <property type="protein sequence ID" value="SQA74796.1"/>
    <property type="molecule type" value="Genomic_DNA"/>
</dbReference>
<proteinExistence type="predicted"/>
<dbReference type="Pfam" id="PF13442">
    <property type="entry name" value="Cytochrome_CBB3"/>
    <property type="match status" value="1"/>
</dbReference>
<comment type="caution">
    <text evidence="6">The sequence shown here is derived from an EMBL/GenBank/DDBJ whole genome shotgun (WGS) entry which is preliminary data.</text>
</comment>